<dbReference type="PANTHER" id="PTHR22912:SF151">
    <property type="entry name" value="DIHYDROLIPOYL DEHYDROGENASE, MITOCHONDRIAL"/>
    <property type="match status" value="1"/>
</dbReference>
<dbReference type="AlphaFoldDB" id="T0ZGN7"/>
<dbReference type="SUPFAM" id="SSF55424">
    <property type="entry name" value="FAD/NAD-linked reductases, dimerisation (C-terminal) domain"/>
    <property type="match status" value="1"/>
</dbReference>
<comment type="caution">
    <text evidence="3">The sequence shown here is derived from an EMBL/GenBank/DDBJ whole genome shotgun (WGS) entry which is preliminary data.</text>
</comment>
<dbReference type="InterPro" id="IPR004099">
    <property type="entry name" value="Pyr_nucl-diS_OxRdtase_dimer"/>
</dbReference>
<dbReference type="InterPro" id="IPR050151">
    <property type="entry name" value="Class-I_Pyr_Nuc-Dis_Oxidored"/>
</dbReference>
<dbReference type="Gene3D" id="3.30.390.30">
    <property type="match status" value="1"/>
</dbReference>
<dbReference type="GO" id="GO:0050660">
    <property type="term" value="F:flavin adenine dinucleotide binding"/>
    <property type="evidence" value="ECO:0007669"/>
    <property type="project" value="TreeGrafter"/>
</dbReference>
<keyword evidence="3" id="KW-0560">Oxidoreductase</keyword>
<dbReference type="InterPro" id="IPR016156">
    <property type="entry name" value="FAD/NAD-linked_Rdtase_dimer_sf"/>
</dbReference>
<protein>
    <submittedName>
        <fullName evidence="3">Pyridine nucleotide-disulfide oxidoreductase, dimerization domain protein</fullName>
        <ecNumber evidence="3">1.-.-.-</ecNumber>
    </submittedName>
</protein>
<dbReference type="PANTHER" id="PTHR22912">
    <property type="entry name" value="DISULFIDE OXIDOREDUCTASE"/>
    <property type="match status" value="1"/>
</dbReference>
<feature type="domain" description="Pyridine nucleotide-disulphide oxidoreductase dimerisation" evidence="2">
    <location>
        <begin position="1"/>
        <end position="40"/>
    </location>
</feature>
<keyword evidence="1" id="KW-0520">NAD</keyword>
<evidence type="ECO:0000256" key="1">
    <source>
        <dbReference type="ARBA" id="ARBA00023027"/>
    </source>
</evidence>
<organism evidence="3">
    <name type="scientific">mine drainage metagenome</name>
    <dbReference type="NCBI Taxonomy" id="410659"/>
    <lineage>
        <taxon>unclassified sequences</taxon>
        <taxon>metagenomes</taxon>
        <taxon>ecological metagenomes</taxon>
    </lineage>
</organism>
<dbReference type="GO" id="GO:0006103">
    <property type="term" value="P:2-oxoglutarate metabolic process"/>
    <property type="evidence" value="ECO:0007669"/>
    <property type="project" value="TreeGrafter"/>
</dbReference>
<gene>
    <name evidence="3" type="ORF">B1A_15281</name>
</gene>
<dbReference type="EC" id="1.-.-.-" evidence="3"/>
<reference evidence="3" key="1">
    <citation type="submission" date="2013-08" db="EMBL/GenBank/DDBJ databases">
        <authorList>
            <person name="Mendez C."/>
            <person name="Richter M."/>
            <person name="Ferrer M."/>
            <person name="Sanchez J."/>
        </authorList>
    </citation>
    <scope>NUCLEOTIDE SEQUENCE</scope>
</reference>
<evidence type="ECO:0000313" key="3">
    <source>
        <dbReference type="EMBL" id="EQD43993.1"/>
    </source>
</evidence>
<evidence type="ECO:0000259" key="2">
    <source>
        <dbReference type="Pfam" id="PF02852"/>
    </source>
</evidence>
<reference evidence="3" key="2">
    <citation type="journal article" date="2014" name="ISME J.">
        <title>Microbial stratification in low pH oxic and suboxic macroscopic growths along an acid mine drainage.</title>
        <authorList>
            <person name="Mendez-Garcia C."/>
            <person name="Mesa V."/>
            <person name="Sprenger R.R."/>
            <person name="Richter M."/>
            <person name="Diez M.S."/>
            <person name="Solano J."/>
            <person name="Bargiela R."/>
            <person name="Golyshina O.V."/>
            <person name="Manteca A."/>
            <person name="Ramos J.L."/>
            <person name="Gallego J.R."/>
            <person name="Llorente I."/>
            <person name="Martins Dos Santos V.A."/>
            <person name="Jensen O.N."/>
            <person name="Pelaez A.I."/>
            <person name="Sanchez J."/>
            <person name="Ferrer M."/>
        </authorList>
    </citation>
    <scope>NUCLEOTIDE SEQUENCE</scope>
</reference>
<sequence length="55" mass="5977">PHASELISEISLAIESGLTVEDLGSTIHPHPTISEAVKESAEIAYDKPLHFKPNR</sequence>
<name>T0ZGN7_9ZZZZ</name>
<dbReference type="Pfam" id="PF02852">
    <property type="entry name" value="Pyr_redox_dim"/>
    <property type="match status" value="1"/>
</dbReference>
<accession>T0ZGN7</accession>
<dbReference type="GO" id="GO:0004148">
    <property type="term" value="F:dihydrolipoyl dehydrogenase (NADH) activity"/>
    <property type="evidence" value="ECO:0007669"/>
    <property type="project" value="TreeGrafter"/>
</dbReference>
<feature type="non-terminal residue" evidence="3">
    <location>
        <position position="1"/>
    </location>
</feature>
<proteinExistence type="predicted"/>
<dbReference type="EMBL" id="AUZX01011214">
    <property type="protein sequence ID" value="EQD43993.1"/>
    <property type="molecule type" value="Genomic_DNA"/>
</dbReference>